<dbReference type="InterPro" id="IPR002376">
    <property type="entry name" value="Formyl_transf_N"/>
</dbReference>
<dbReference type="GO" id="GO:0004479">
    <property type="term" value="F:methionyl-tRNA formyltransferase activity"/>
    <property type="evidence" value="ECO:0007669"/>
    <property type="project" value="TreeGrafter"/>
</dbReference>
<evidence type="ECO:0000256" key="1">
    <source>
        <dbReference type="SAM" id="MobiDB-lite"/>
    </source>
</evidence>
<keyword evidence="3" id="KW-0808">Transferase</keyword>
<protein>
    <submittedName>
        <fullName evidence="3">Methionyl-tRNA formyltransferase, putative</fullName>
    </submittedName>
</protein>
<dbReference type="VEuPathDB" id="TriTrypDB:BSAL_78680"/>
<dbReference type="InterPro" id="IPR036477">
    <property type="entry name" value="Formyl_transf_N_sf"/>
</dbReference>
<proteinExistence type="predicted"/>
<dbReference type="EMBL" id="CYKH01000786">
    <property type="protein sequence ID" value="CUI14228.1"/>
    <property type="molecule type" value="Genomic_DNA"/>
</dbReference>
<dbReference type="GO" id="GO:0005739">
    <property type="term" value="C:mitochondrion"/>
    <property type="evidence" value="ECO:0007669"/>
    <property type="project" value="TreeGrafter"/>
</dbReference>
<dbReference type="PANTHER" id="PTHR11138">
    <property type="entry name" value="METHIONYL-TRNA FORMYLTRANSFERASE"/>
    <property type="match status" value="1"/>
</dbReference>
<dbReference type="Proteomes" id="UP000051952">
    <property type="component" value="Unassembled WGS sequence"/>
</dbReference>
<reference evidence="4" key="1">
    <citation type="submission" date="2015-09" db="EMBL/GenBank/DDBJ databases">
        <authorList>
            <consortium name="Pathogen Informatics"/>
        </authorList>
    </citation>
    <scope>NUCLEOTIDE SEQUENCE [LARGE SCALE GENOMIC DNA]</scope>
    <source>
        <strain evidence="4">Lake Konstanz</strain>
    </source>
</reference>
<dbReference type="Pfam" id="PF00551">
    <property type="entry name" value="Formyl_trans_N"/>
    <property type="match status" value="1"/>
</dbReference>
<dbReference type="AlphaFoldDB" id="A0A0S4KGH0"/>
<dbReference type="OMA" id="KDPFHAP"/>
<name>A0A0S4KGH0_BODSA</name>
<dbReference type="Gene3D" id="3.40.50.170">
    <property type="entry name" value="Formyl transferase, N-terminal domain"/>
    <property type="match status" value="1"/>
</dbReference>
<evidence type="ECO:0000313" key="3">
    <source>
        <dbReference type="EMBL" id="CUI14228.1"/>
    </source>
</evidence>
<feature type="region of interest" description="Disordered" evidence="1">
    <location>
        <begin position="105"/>
        <end position="124"/>
    </location>
</feature>
<dbReference type="PANTHER" id="PTHR11138:SF5">
    <property type="entry name" value="METHIONYL-TRNA FORMYLTRANSFERASE, MITOCHONDRIAL"/>
    <property type="match status" value="1"/>
</dbReference>
<dbReference type="OrthoDB" id="10268103at2759"/>
<gene>
    <name evidence="3" type="ORF">BSAL_78680</name>
</gene>
<dbReference type="SUPFAM" id="SSF53328">
    <property type="entry name" value="Formyltransferase"/>
    <property type="match status" value="1"/>
</dbReference>
<accession>A0A0S4KGH0</accession>
<organism evidence="3 4">
    <name type="scientific">Bodo saltans</name>
    <name type="common">Flagellated protozoan</name>
    <dbReference type="NCBI Taxonomy" id="75058"/>
    <lineage>
        <taxon>Eukaryota</taxon>
        <taxon>Discoba</taxon>
        <taxon>Euglenozoa</taxon>
        <taxon>Kinetoplastea</taxon>
        <taxon>Metakinetoplastina</taxon>
        <taxon>Eubodonida</taxon>
        <taxon>Bodonidae</taxon>
        <taxon>Bodo</taxon>
    </lineage>
</organism>
<sequence>MWRWAALLPRQHVRCLVQQRRASTTDSTFAYHTVGTSPPFGLGPRIIFFGGDHVSVVALEAIHKNLQLFAHMHSCSYALHVVCPTLSLKGVAAADGFHCPSSQTQQHSSSPIASSSSSSPLVPPSSLNDLKAALQRHKHHFPVARYCAEHSIPCSPVDHVSSISKSSLLKYSSPNGCAGAKASFDASVVVSFRYFLPGKLLDELPPTINLHPSLLPRYRGASPIYTTMLRGEQTGGYSIIKILKNETMDCGDILRQETMPIPLESDIRTYFPNVTGAGASGLCKVLFGTDLRQRQGNHAIDGATTLTSNRQFTTREAWLASFKSVWDAATVQVDKPTELKKDPFHAPLLDRHRATLCFHTQVNVDVHNTWRAFAGGKHHRIHPTAILDKAATPCAQQQLDREEKKLRRNTDEAALASQNEATAALPSTTARDRLRVTFVVVEAAHFSLVSSAVNCELLEIERRYFATKNKPIPAGSAYFPSGDSDICAVKCREGWFFWRAGILQNSTQQPALRLRQGLAMKCGVVYEGLFCKHPHEAFSL</sequence>
<evidence type="ECO:0000313" key="4">
    <source>
        <dbReference type="Proteomes" id="UP000051952"/>
    </source>
</evidence>
<evidence type="ECO:0000259" key="2">
    <source>
        <dbReference type="Pfam" id="PF00551"/>
    </source>
</evidence>
<keyword evidence="4" id="KW-1185">Reference proteome</keyword>
<feature type="domain" description="Formyl transferase N-terminal" evidence="2">
    <location>
        <begin position="171"/>
        <end position="285"/>
    </location>
</feature>